<dbReference type="AlphaFoldDB" id="A0A9W7L8Y6"/>
<dbReference type="InterPro" id="IPR001547">
    <property type="entry name" value="Glyco_hydro_5"/>
</dbReference>
<sequence>MLFLILLFFAFAALLSEALPKVKTSPDDAFFRDESGRVIIFHGGNRVKKSSPWYFENQVNTEDEYKMYKKLGFNVVRLGYMWSGIEPEENVYNQTYIDVVKNITDKFADAGVYTLLDLHEDILSSNFCLYDGAPLWLINKSKPKHEFPWPLKGGCEDRGWMKNALAQAPQTAYQDIYDNNYGMLDSLVDMWKHSATFFKGNKNIIGMEIMNEPFAGDTYSDPTLFLPGVAGKKNLARMNEAVAKGIREVDEDAIVFFEPVTWGMIFDGKISGSGYDQVPGGDEYKDRSVFSYHYYCNSFSPNWREYPNRQKFICDKTIGPLVFKAVKNDLEKFGGAAMMTEGMACDDDHQEECINVANMLDEHLFSFTDYGSSQGATLEPSEIQQATWARTYARATTGIPKKMKFDVDSDTKDFEYCYDLDTSIDGVTEVFASTIFHYTAKGGANVVVEGDVKQVESGDDDLLWFEKVDGAKHGSRVCINLTA</sequence>
<keyword evidence="3 4" id="KW-0326">Glycosidase</keyword>
<comment type="caution">
    <text evidence="8">The sequence shown here is derived from an EMBL/GenBank/DDBJ whole genome shotgun (WGS) entry which is preliminary data.</text>
</comment>
<name>A0A9W7L8Y6_9STRA</name>
<gene>
    <name evidence="8" type="ORF">TrCOL_g11837</name>
</gene>
<dbReference type="Pfam" id="PF18564">
    <property type="entry name" value="Glyco_hydro_5_C"/>
    <property type="match status" value="1"/>
</dbReference>
<dbReference type="PANTHER" id="PTHR31308">
    <property type="match status" value="1"/>
</dbReference>
<dbReference type="GO" id="GO:1901136">
    <property type="term" value="P:carbohydrate derivative catabolic process"/>
    <property type="evidence" value="ECO:0007669"/>
    <property type="project" value="UniProtKB-ARBA"/>
</dbReference>
<feature type="signal peptide" evidence="5">
    <location>
        <begin position="1"/>
        <end position="18"/>
    </location>
</feature>
<evidence type="ECO:0000256" key="2">
    <source>
        <dbReference type="ARBA" id="ARBA00022801"/>
    </source>
</evidence>
<dbReference type="InterPro" id="IPR052066">
    <property type="entry name" value="Glycosphingolipid_Hydrolases"/>
</dbReference>
<evidence type="ECO:0000256" key="3">
    <source>
        <dbReference type="ARBA" id="ARBA00023295"/>
    </source>
</evidence>
<dbReference type="InterPro" id="IPR013780">
    <property type="entry name" value="Glyco_hydro_b"/>
</dbReference>
<dbReference type="OrthoDB" id="1887033at2759"/>
<evidence type="ECO:0000256" key="5">
    <source>
        <dbReference type="SAM" id="SignalP"/>
    </source>
</evidence>
<reference evidence="9" key="1">
    <citation type="journal article" date="2023" name="Commun. Biol.">
        <title>Genome analysis of Parmales, the sister group of diatoms, reveals the evolutionary specialization of diatoms from phago-mixotrophs to photoautotrophs.</title>
        <authorList>
            <person name="Ban H."/>
            <person name="Sato S."/>
            <person name="Yoshikawa S."/>
            <person name="Yamada K."/>
            <person name="Nakamura Y."/>
            <person name="Ichinomiya M."/>
            <person name="Sato N."/>
            <person name="Blanc-Mathieu R."/>
            <person name="Endo H."/>
            <person name="Kuwata A."/>
            <person name="Ogata H."/>
        </authorList>
    </citation>
    <scope>NUCLEOTIDE SEQUENCE [LARGE SCALE GENOMIC DNA]</scope>
</reference>
<dbReference type="Pfam" id="PF00150">
    <property type="entry name" value="Cellulase"/>
    <property type="match status" value="1"/>
</dbReference>
<dbReference type="EMBL" id="BRYA01000094">
    <property type="protein sequence ID" value="GMI38955.1"/>
    <property type="molecule type" value="Genomic_DNA"/>
</dbReference>
<keyword evidence="9" id="KW-1185">Reference proteome</keyword>
<proteinExistence type="inferred from homology"/>
<dbReference type="SUPFAM" id="SSF51445">
    <property type="entry name" value="(Trans)glycosidases"/>
    <property type="match status" value="1"/>
</dbReference>
<feature type="domain" description="Glycoside hydrolase family 5 C-terminal" evidence="7">
    <location>
        <begin position="390"/>
        <end position="461"/>
    </location>
</feature>
<organism evidence="8 9">
    <name type="scientific">Triparma columacea</name>
    <dbReference type="NCBI Taxonomy" id="722753"/>
    <lineage>
        <taxon>Eukaryota</taxon>
        <taxon>Sar</taxon>
        <taxon>Stramenopiles</taxon>
        <taxon>Ochrophyta</taxon>
        <taxon>Bolidophyceae</taxon>
        <taxon>Parmales</taxon>
        <taxon>Triparmaceae</taxon>
        <taxon>Triparma</taxon>
    </lineage>
</organism>
<evidence type="ECO:0000256" key="4">
    <source>
        <dbReference type="RuleBase" id="RU361153"/>
    </source>
</evidence>
<evidence type="ECO:0000313" key="9">
    <source>
        <dbReference type="Proteomes" id="UP001165065"/>
    </source>
</evidence>
<evidence type="ECO:0000256" key="1">
    <source>
        <dbReference type="ARBA" id="ARBA00005641"/>
    </source>
</evidence>
<comment type="similarity">
    <text evidence="1 4">Belongs to the glycosyl hydrolase 5 (cellulase A) family.</text>
</comment>
<dbReference type="InterPro" id="IPR018087">
    <property type="entry name" value="Glyco_hydro_5_CS"/>
</dbReference>
<dbReference type="Proteomes" id="UP001165065">
    <property type="component" value="Unassembled WGS sequence"/>
</dbReference>
<dbReference type="PROSITE" id="PS00659">
    <property type="entry name" value="GLYCOSYL_HYDROL_F5"/>
    <property type="match status" value="1"/>
</dbReference>
<accession>A0A9W7L8Y6</accession>
<dbReference type="GO" id="GO:0004553">
    <property type="term" value="F:hydrolase activity, hydrolyzing O-glycosyl compounds"/>
    <property type="evidence" value="ECO:0007669"/>
    <property type="project" value="InterPro"/>
</dbReference>
<protein>
    <submittedName>
        <fullName evidence="8">Uncharacterized protein</fullName>
    </submittedName>
</protein>
<evidence type="ECO:0000259" key="7">
    <source>
        <dbReference type="Pfam" id="PF18564"/>
    </source>
</evidence>
<evidence type="ECO:0000313" key="8">
    <source>
        <dbReference type="EMBL" id="GMI38955.1"/>
    </source>
</evidence>
<dbReference type="InterPro" id="IPR041036">
    <property type="entry name" value="GH5_C"/>
</dbReference>
<keyword evidence="2 4" id="KW-0378">Hydrolase</keyword>
<dbReference type="GO" id="GO:0016042">
    <property type="term" value="P:lipid catabolic process"/>
    <property type="evidence" value="ECO:0007669"/>
    <property type="project" value="UniProtKB-ARBA"/>
</dbReference>
<evidence type="ECO:0000259" key="6">
    <source>
        <dbReference type="Pfam" id="PF00150"/>
    </source>
</evidence>
<dbReference type="Gene3D" id="3.20.20.80">
    <property type="entry name" value="Glycosidases"/>
    <property type="match status" value="1"/>
</dbReference>
<keyword evidence="5" id="KW-0732">Signal</keyword>
<dbReference type="Gene3D" id="2.60.40.1180">
    <property type="entry name" value="Golgi alpha-mannosidase II"/>
    <property type="match status" value="1"/>
</dbReference>
<dbReference type="PANTHER" id="PTHR31308:SF3">
    <property type="entry name" value="ENDOGLYCOCERAMIDASE"/>
    <property type="match status" value="1"/>
</dbReference>
<feature type="domain" description="Glycoside hydrolase family 5" evidence="6">
    <location>
        <begin position="50"/>
        <end position="362"/>
    </location>
</feature>
<dbReference type="GO" id="GO:0000272">
    <property type="term" value="P:polysaccharide catabolic process"/>
    <property type="evidence" value="ECO:0007669"/>
    <property type="project" value="InterPro"/>
</dbReference>
<dbReference type="InterPro" id="IPR017853">
    <property type="entry name" value="GH"/>
</dbReference>
<feature type="chain" id="PRO_5040868736" evidence="5">
    <location>
        <begin position="19"/>
        <end position="483"/>
    </location>
</feature>